<evidence type="ECO:0000256" key="1">
    <source>
        <dbReference type="ARBA" id="ARBA00005582"/>
    </source>
</evidence>
<dbReference type="InterPro" id="IPR000086">
    <property type="entry name" value="NUDIX_hydrolase_dom"/>
</dbReference>
<protein>
    <submittedName>
        <fullName evidence="5">8-oxo-dGTP diphosphatase</fullName>
    </submittedName>
</protein>
<dbReference type="RefSeq" id="WP_100344552.1">
    <property type="nucleotide sequence ID" value="NZ_PGFB01000003.1"/>
</dbReference>
<dbReference type="Pfam" id="PF00293">
    <property type="entry name" value="NUDIX"/>
    <property type="match status" value="1"/>
</dbReference>
<accession>A0A2M9BVK2</accession>
<dbReference type="Pfam" id="PF00300">
    <property type="entry name" value="His_Phos_1"/>
    <property type="match status" value="1"/>
</dbReference>
<gene>
    <name evidence="5" type="ORF">CLV54_1723</name>
</gene>
<feature type="domain" description="Nudix hydrolase" evidence="4">
    <location>
        <begin position="6"/>
        <end position="135"/>
    </location>
</feature>
<dbReference type="CDD" id="cd07067">
    <property type="entry name" value="HP_PGM_like"/>
    <property type="match status" value="1"/>
</dbReference>
<dbReference type="GO" id="GO:0004081">
    <property type="term" value="F:bis(5'-nucleosyl)-tetraphosphatase (asymmetrical) activity"/>
    <property type="evidence" value="ECO:0007669"/>
    <property type="project" value="TreeGrafter"/>
</dbReference>
<keyword evidence="6" id="KW-1185">Reference proteome</keyword>
<dbReference type="EMBL" id="PGFB01000003">
    <property type="protein sequence ID" value="PJJ61934.1"/>
    <property type="molecule type" value="Genomic_DNA"/>
</dbReference>
<dbReference type="AlphaFoldDB" id="A0A2M9BVK2"/>
<evidence type="ECO:0000259" key="4">
    <source>
        <dbReference type="PROSITE" id="PS51462"/>
    </source>
</evidence>
<dbReference type="InterPro" id="IPR020084">
    <property type="entry name" value="NUDIX_hydrolase_CS"/>
</dbReference>
<dbReference type="InterPro" id="IPR051325">
    <property type="entry name" value="Nudix_hydrolase_domain"/>
</dbReference>
<dbReference type="SUPFAM" id="SSF55811">
    <property type="entry name" value="Nudix"/>
    <property type="match status" value="1"/>
</dbReference>
<evidence type="ECO:0000313" key="6">
    <source>
        <dbReference type="Proteomes" id="UP000230161"/>
    </source>
</evidence>
<name>A0A2M9BVK2_9MICO</name>
<dbReference type="Proteomes" id="UP000230161">
    <property type="component" value="Unassembled WGS sequence"/>
</dbReference>
<dbReference type="InterPro" id="IPR020476">
    <property type="entry name" value="Nudix_hydrolase"/>
</dbReference>
<dbReference type="PROSITE" id="PS00893">
    <property type="entry name" value="NUDIX_BOX"/>
    <property type="match status" value="1"/>
</dbReference>
<dbReference type="PANTHER" id="PTHR21340:SF0">
    <property type="entry name" value="BIS(5'-NUCLEOSYL)-TETRAPHOSPHATASE [ASYMMETRICAL]"/>
    <property type="match status" value="1"/>
</dbReference>
<dbReference type="SMART" id="SM00855">
    <property type="entry name" value="PGAM"/>
    <property type="match status" value="1"/>
</dbReference>
<organism evidence="5 6">
    <name type="scientific">Compostimonas suwonensis</name>
    <dbReference type="NCBI Taxonomy" id="1048394"/>
    <lineage>
        <taxon>Bacteria</taxon>
        <taxon>Bacillati</taxon>
        <taxon>Actinomycetota</taxon>
        <taxon>Actinomycetes</taxon>
        <taxon>Micrococcales</taxon>
        <taxon>Microbacteriaceae</taxon>
        <taxon>Compostimonas</taxon>
    </lineage>
</organism>
<reference evidence="5 6" key="1">
    <citation type="submission" date="2017-11" db="EMBL/GenBank/DDBJ databases">
        <title>Genomic Encyclopedia of Archaeal and Bacterial Type Strains, Phase II (KMG-II): From Individual Species to Whole Genera.</title>
        <authorList>
            <person name="Goeker M."/>
        </authorList>
    </citation>
    <scope>NUCLEOTIDE SEQUENCE [LARGE SCALE GENOMIC DNA]</scope>
    <source>
        <strain evidence="5 6">DSM 25625</strain>
    </source>
</reference>
<dbReference type="GO" id="GO:0006754">
    <property type="term" value="P:ATP biosynthetic process"/>
    <property type="evidence" value="ECO:0007669"/>
    <property type="project" value="TreeGrafter"/>
</dbReference>
<dbReference type="PROSITE" id="PS51462">
    <property type="entry name" value="NUDIX"/>
    <property type="match status" value="1"/>
</dbReference>
<dbReference type="PANTHER" id="PTHR21340">
    <property type="entry name" value="DIADENOSINE 5,5-P1,P4-TETRAPHOSPHATE PYROPHOSPHOHYDROLASE MUTT"/>
    <property type="match status" value="1"/>
</dbReference>
<evidence type="ECO:0000256" key="2">
    <source>
        <dbReference type="ARBA" id="ARBA00022801"/>
    </source>
</evidence>
<dbReference type="OrthoDB" id="4287477at2"/>
<dbReference type="CDD" id="cd03673">
    <property type="entry name" value="NUDIX_Ap6A_hydrolase"/>
    <property type="match status" value="1"/>
</dbReference>
<comment type="similarity">
    <text evidence="1 3">Belongs to the Nudix hydrolase family.</text>
</comment>
<proteinExistence type="inferred from homology"/>
<dbReference type="SUPFAM" id="SSF53254">
    <property type="entry name" value="Phosphoglycerate mutase-like"/>
    <property type="match status" value="1"/>
</dbReference>
<dbReference type="InterPro" id="IPR015797">
    <property type="entry name" value="NUDIX_hydrolase-like_dom_sf"/>
</dbReference>
<dbReference type="Gene3D" id="3.90.79.10">
    <property type="entry name" value="Nucleoside Triphosphate Pyrophosphohydrolase"/>
    <property type="match status" value="1"/>
</dbReference>
<dbReference type="InterPro" id="IPR013078">
    <property type="entry name" value="His_Pase_superF_clade-1"/>
</dbReference>
<dbReference type="PRINTS" id="PR00502">
    <property type="entry name" value="NUDIXFAMILY"/>
</dbReference>
<keyword evidence="2 3" id="KW-0378">Hydrolase</keyword>
<dbReference type="Gene3D" id="3.40.50.1240">
    <property type="entry name" value="Phosphoglycerate mutase-like"/>
    <property type="match status" value="1"/>
</dbReference>
<sequence length="312" mass="33896">MTEAAVYAAGAVCWRIVDDKPHVLVIHRTQHKDVSLPKGKVDPGETLPQTAVREILEETGLRVALGVPLGISRYPLMSGREKIVHYWAAEITEDAVNASTFLPNDEVAGLEWLTIKKARAALSYERDVEILDTFQALVKQGVLGTYAIIALRHAKAVPPFEWEGDDASRPLSRRGEQQAASLVDTISAWRPRRIVSSTAQRCQSTVEPLSRAVGRKVVTTAAISQDAYENGQADVREVVGRRVRSRKTSVLCSHGPVLPEIIREISLATGTPAGSYVNNASTLDTAAFAVVHLSRTSPASGIIAIETHSPRL</sequence>
<evidence type="ECO:0000256" key="3">
    <source>
        <dbReference type="RuleBase" id="RU003476"/>
    </source>
</evidence>
<dbReference type="GO" id="GO:0006167">
    <property type="term" value="P:AMP biosynthetic process"/>
    <property type="evidence" value="ECO:0007669"/>
    <property type="project" value="TreeGrafter"/>
</dbReference>
<dbReference type="InterPro" id="IPR029033">
    <property type="entry name" value="His_PPase_superfam"/>
</dbReference>
<evidence type="ECO:0000313" key="5">
    <source>
        <dbReference type="EMBL" id="PJJ61934.1"/>
    </source>
</evidence>
<comment type="caution">
    <text evidence="5">The sequence shown here is derived from an EMBL/GenBank/DDBJ whole genome shotgun (WGS) entry which is preliminary data.</text>
</comment>